<dbReference type="EMBL" id="VYZN01000009">
    <property type="protein sequence ID" value="KAE9543253.1"/>
    <property type="molecule type" value="Genomic_DNA"/>
</dbReference>
<name>A0A6G0U2T6_APHGL</name>
<evidence type="ECO:0000313" key="2">
    <source>
        <dbReference type="Proteomes" id="UP000475862"/>
    </source>
</evidence>
<gene>
    <name evidence="1" type="ORF">AGLY_003164</name>
</gene>
<reference evidence="1 2" key="1">
    <citation type="submission" date="2019-08" db="EMBL/GenBank/DDBJ databases">
        <title>The genome of the soybean aphid Biotype 1, its phylome, world population structure and adaptation to the North American continent.</title>
        <authorList>
            <person name="Giordano R."/>
            <person name="Donthu R.K."/>
            <person name="Hernandez A.G."/>
            <person name="Wright C.L."/>
            <person name="Zimin A.V."/>
        </authorList>
    </citation>
    <scope>NUCLEOTIDE SEQUENCE [LARGE SCALE GENOMIC DNA]</scope>
    <source>
        <tissue evidence="1">Whole aphids</tissue>
    </source>
</reference>
<dbReference type="Proteomes" id="UP000475862">
    <property type="component" value="Unassembled WGS sequence"/>
</dbReference>
<accession>A0A6G0U2T6</accession>
<dbReference type="Pfam" id="PF10712">
    <property type="entry name" value="NAD-GH"/>
    <property type="match status" value="1"/>
</dbReference>
<dbReference type="AlphaFoldDB" id="A0A6G0U2T6"/>
<sequence>MTQSFTLVLSDDSDISLSLVSNMPVICSGLNIVDVNSDFVVVTLDHAELQVFELLFDERVVDGPAQQSLEAMHGVLHVGDHLILRGHTDDTVPGAEGNARRRGPQAVIVGDRFDAAGPGHGHITRFIAEVYTYYGHRGHLFVKPTECLAQHTRFGEPANVNRLREYSRTFYTSDDKQFCAGGGGVSGGLYTVAASAQGDKRPANGSLSPLPPFNHKTTNIIMAHIFDMILLFIDNHKYEVQHYNK</sequence>
<organism evidence="1 2">
    <name type="scientific">Aphis glycines</name>
    <name type="common">Soybean aphid</name>
    <dbReference type="NCBI Taxonomy" id="307491"/>
    <lineage>
        <taxon>Eukaryota</taxon>
        <taxon>Metazoa</taxon>
        <taxon>Ecdysozoa</taxon>
        <taxon>Arthropoda</taxon>
        <taxon>Hexapoda</taxon>
        <taxon>Insecta</taxon>
        <taxon>Pterygota</taxon>
        <taxon>Neoptera</taxon>
        <taxon>Paraneoptera</taxon>
        <taxon>Hemiptera</taxon>
        <taxon>Sternorrhyncha</taxon>
        <taxon>Aphidomorpha</taxon>
        <taxon>Aphidoidea</taxon>
        <taxon>Aphididae</taxon>
        <taxon>Aphidini</taxon>
        <taxon>Aphis</taxon>
        <taxon>Aphis</taxon>
    </lineage>
</organism>
<comment type="caution">
    <text evidence="1">The sequence shown here is derived from an EMBL/GenBank/DDBJ whole genome shotgun (WGS) entry which is preliminary data.</text>
</comment>
<evidence type="ECO:0000313" key="1">
    <source>
        <dbReference type="EMBL" id="KAE9543253.1"/>
    </source>
</evidence>
<dbReference type="InterPro" id="IPR019651">
    <property type="entry name" value="Glutamate_DH_NAD-spec"/>
</dbReference>
<proteinExistence type="predicted"/>
<keyword evidence="2" id="KW-1185">Reference proteome</keyword>
<protein>
    <submittedName>
        <fullName evidence="1">Uncharacterized protein</fullName>
    </submittedName>
</protein>